<evidence type="ECO:0000256" key="3">
    <source>
        <dbReference type="ARBA" id="ARBA00022692"/>
    </source>
</evidence>
<feature type="transmembrane region" description="Helical" evidence="6">
    <location>
        <begin position="76"/>
        <end position="94"/>
    </location>
</feature>
<keyword evidence="4 6" id="KW-1133">Transmembrane helix</keyword>
<feature type="transmembrane region" description="Helical" evidence="6">
    <location>
        <begin position="194"/>
        <end position="213"/>
    </location>
</feature>
<dbReference type="RefSeq" id="WP_274150423.1">
    <property type="nucleotide sequence ID" value="NZ_CP117811.1"/>
</dbReference>
<feature type="transmembrane region" description="Helical" evidence="6">
    <location>
        <begin position="114"/>
        <end position="138"/>
    </location>
</feature>
<organism evidence="8 9">
    <name type="scientific">Lentisphaera profundi</name>
    <dbReference type="NCBI Taxonomy" id="1658616"/>
    <lineage>
        <taxon>Bacteria</taxon>
        <taxon>Pseudomonadati</taxon>
        <taxon>Lentisphaerota</taxon>
        <taxon>Lentisphaeria</taxon>
        <taxon>Lentisphaerales</taxon>
        <taxon>Lentisphaeraceae</taxon>
        <taxon>Lentisphaera</taxon>
    </lineage>
</organism>
<dbReference type="InterPro" id="IPR002524">
    <property type="entry name" value="Cation_efflux"/>
</dbReference>
<sequence length="296" mass="32334">MSAGGSLKSIFYALAANAGIAIAKFIAAFMTGSGTMFAEGIHSASDCGNQLLLLWGMKKAKQPPSPDYPLGYGKEIYFWSFLVAIIIFSIGGMYSLYEGIHKLQHPPESFQDAWVAVIVLIFGIILEGGSLLGCLKQIKHLRGETPLLQWCRETRKSELIVILGEDLAAELGMMIALVFILLAQFTGNPMYDAIGSLLIIIAIFIAIKVKGLLVGQSVNPKIRAELVAALNSKESVKEILNVITLQLGEDVMIAVKARMDDANAVEVCKDINQIEAEIKTAFPQVKWIFFEPDIKK</sequence>
<dbReference type="SUPFAM" id="SSF160240">
    <property type="entry name" value="Cation efflux protein cytoplasmic domain-like"/>
    <property type="match status" value="1"/>
</dbReference>
<dbReference type="Proteomes" id="UP001214250">
    <property type="component" value="Chromosome 1"/>
</dbReference>
<feature type="transmembrane region" description="Helical" evidence="6">
    <location>
        <begin position="12"/>
        <end position="30"/>
    </location>
</feature>
<evidence type="ECO:0000256" key="6">
    <source>
        <dbReference type="SAM" id="Phobius"/>
    </source>
</evidence>
<dbReference type="SUPFAM" id="SSF161111">
    <property type="entry name" value="Cation efflux protein transmembrane domain-like"/>
    <property type="match status" value="1"/>
</dbReference>
<accession>A0ABY7VU53</accession>
<keyword evidence="3 6" id="KW-0812">Transmembrane</keyword>
<dbReference type="InterPro" id="IPR058533">
    <property type="entry name" value="Cation_efflux_TM"/>
</dbReference>
<dbReference type="Pfam" id="PF01545">
    <property type="entry name" value="Cation_efflux"/>
    <property type="match status" value="1"/>
</dbReference>
<feature type="domain" description="Cation efflux protein transmembrane" evidence="7">
    <location>
        <begin position="10"/>
        <end position="206"/>
    </location>
</feature>
<evidence type="ECO:0000259" key="7">
    <source>
        <dbReference type="Pfam" id="PF01545"/>
    </source>
</evidence>
<reference evidence="8 9" key="1">
    <citation type="submission" date="2023-02" db="EMBL/GenBank/DDBJ databases">
        <title>Genome sequence of Lentisphaera profundi SAORIC-696.</title>
        <authorList>
            <person name="Kim e."/>
            <person name="Cho J.-C."/>
            <person name="Choi A."/>
            <person name="Kang I."/>
        </authorList>
    </citation>
    <scope>NUCLEOTIDE SEQUENCE [LARGE SCALE GENOMIC DNA]</scope>
    <source>
        <strain evidence="8 9">SAORIC-696</strain>
    </source>
</reference>
<dbReference type="EMBL" id="CP117811">
    <property type="protein sequence ID" value="WDE96356.1"/>
    <property type="molecule type" value="Genomic_DNA"/>
</dbReference>
<keyword evidence="5 6" id="KW-0472">Membrane</keyword>
<dbReference type="PANTHER" id="PTHR13414">
    <property type="entry name" value="HUEL-CATION TRANSPORTER"/>
    <property type="match status" value="1"/>
</dbReference>
<protein>
    <submittedName>
        <fullName evidence="8">Cation diffusion facilitator family transporter</fullName>
    </submittedName>
</protein>
<evidence type="ECO:0000256" key="2">
    <source>
        <dbReference type="ARBA" id="ARBA00022448"/>
    </source>
</evidence>
<evidence type="ECO:0000256" key="5">
    <source>
        <dbReference type="ARBA" id="ARBA00023136"/>
    </source>
</evidence>
<keyword evidence="2" id="KW-0813">Transport</keyword>
<dbReference type="InterPro" id="IPR027469">
    <property type="entry name" value="Cation_efflux_TMD_sf"/>
</dbReference>
<dbReference type="Gene3D" id="1.20.1510.10">
    <property type="entry name" value="Cation efflux protein transmembrane domain"/>
    <property type="match status" value="1"/>
</dbReference>
<dbReference type="InterPro" id="IPR040177">
    <property type="entry name" value="SLC30A9"/>
</dbReference>
<evidence type="ECO:0000256" key="4">
    <source>
        <dbReference type="ARBA" id="ARBA00022989"/>
    </source>
</evidence>
<gene>
    <name evidence="8" type="ORF">PQO03_00035</name>
</gene>
<evidence type="ECO:0000313" key="8">
    <source>
        <dbReference type="EMBL" id="WDE96356.1"/>
    </source>
</evidence>
<name>A0ABY7VU53_9BACT</name>
<proteinExistence type="predicted"/>
<comment type="subcellular location">
    <subcellularLocation>
        <location evidence="1">Membrane</location>
        <topology evidence="1">Multi-pass membrane protein</topology>
    </subcellularLocation>
</comment>
<dbReference type="InterPro" id="IPR036837">
    <property type="entry name" value="Cation_efflux_CTD_sf"/>
</dbReference>
<evidence type="ECO:0000256" key="1">
    <source>
        <dbReference type="ARBA" id="ARBA00004141"/>
    </source>
</evidence>
<feature type="transmembrane region" description="Helical" evidence="6">
    <location>
        <begin position="159"/>
        <end position="182"/>
    </location>
</feature>
<evidence type="ECO:0000313" key="9">
    <source>
        <dbReference type="Proteomes" id="UP001214250"/>
    </source>
</evidence>
<keyword evidence="9" id="KW-1185">Reference proteome</keyword>
<dbReference type="PANTHER" id="PTHR13414:SF9">
    <property type="entry name" value="PROTON-COUPLED ZINC ANTIPORTER SLC30A9, MITOCHONDRIAL"/>
    <property type="match status" value="1"/>
</dbReference>
<dbReference type="NCBIfam" id="TIGR01297">
    <property type="entry name" value="CDF"/>
    <property type="match status" value="1"/>
</dbReference>